<comment type="caution">
    <text evidence="1">The sequence shown here is derived from an EMBL/GenBank/DDBJ whole genome shotgun (WGS) entry which is preliminary data.</text>
</comment>
<proteinExistence type="predicted"/>
<name>A0ABX2F3B7_9PSEU</name>
<evidence type="ECO:0000313" key="1">
    <source>
        <dbReference type="EMBL" id="NRN65816.1"/>
    </source>
</evidence>
<protein>
    <submittedName>
        <fullName evidence="1">Uncharacterized protein</fullName>
    </submittedName>
</protein>
<evidence type="ECO:0000313" key="2">
    <source>
        <dbReference type="Proteomes" id="UP000763557"/>
    </source>
</evidence>
<accession>A0ABX2F3B7</accession>
<organism evidence="1 2">
    <name type="scientific">Kibdelosporangium persicum</name>
    <dbReference type="NCBI Taxonomy" id="2698649"/>
    <lineage>
        <taxon>Bacteria</taxon>
        <taxon>Bacillati</taxon>
        <taxon>Actinomycetota</taxon>
        <taxon>Actinomycetes</taxon>
        <taxon>Pseudonocardiales</taxon>
        <taxon>Pseudonocardiaceae</taxon>
        <taxon>Kibdelosporangium</taxon>
    </lineage>
</organism>
<reference evidence="1 2" key="1">
    <citation type="submission" date="2020-01" db="EMBL/GenBank/DDBJ databases">
        <title>Kibdelosporangium persica a novel Actinomycetes from a hot desert in Iran.</title>
        <authorList>
            <person name="Safaei N."/>
            <person name="Zaburannyi N."/>
            <person name="Mueller R."/>
            <person name="Wink J."/>
        </authorList>
    </citation>
    <scope>NUCLEOTIDE SEQUENCE [LARGE SCALE GENOMIC DNA]</scope>
    <source>
        <strain evidence="1 2">4NS15</strain>
    </source>
</reference>
<keyword evidence="2" id="KW-1185">Reference proteome</keyword>
<dbReference type="Proteomes" id="UP000763557">
    <property type="component" value="Unassembled WGS sequence"/>
</dbReference>
<gene>
    <name evidence="1" type="ORF">GC106_30310</name>
</gene>
<dbReference type="EMBL" id="JAAATY010000007">
    <property type="protein sequence ID" value="NRN65816.1"/>
    <property type="molecule type" value="Genomic_DNA"/>
</dbReference>
<sequence length="168" mass="18016">MGFAALTVAAVPAQALGPGVVCMFNAPTGAPVGPARMGHVGWAFRIGDSQSWNFGATESASYNWRDSGDLNTMFDTFRGLRGKGITRGYYTQWRCKDTPNSSVGAASNKVSQLYGQSYDALWNNCLTRSVAIFKAYDSSVSNLPSGGATGPNYYFDNLTYGFGPKHPL</sequence>